<gene>
    <name evidence="2" type="ORF">SSX86_032900</name>
</gene>
<keyword evidence="3" id="KW-1185">Reference proteome</keyword>
<feature type="signal peptide" evidence="1">
    <location>
        <begin position="1"/>
        <end position="19"/>
    </location>
</feature>
<accession>A0AAP0C680</accession>
<evidence type="ECO:0000256" key="1">
    <source>
        <dbReference type="SAM" id="SignalP"/>
    </source>
</evidence>
<feature type="chain" id="PRO_5042941694" description="Late embryogenesis abundant protein LEA-2 subgroup domain-containing protein" evidence="1">
    <location>
        <begin position="20"/>
        <end position="117"/>
    </location>
</feature>
<evidence type="ECO:0008006" key="4">
    <source>
        <dbReference type="Google" id="ProtNLM"/>
    </source>
</evidence>
<name>A0AAP0C680_9ASTR</name>
<evidence type="ECO:0000313" key="2">
    <source>
        <dbReference type="EMBL" id="KAK9048137.1"/>
    </source>
</evidence>
<dbReference type="PANTHER" id="PTHR31852">
    <property type="entry name" value="LATE EMBRYOGENESIS ABUNDANT (LEA) HYDROXYPROLINE-RICH GLYCOPROTEIN FAMILY"/>
    <property type="match status" value="1"/>
</dbReference>
<dbReference type="InterPro" id="IPR055301">
    <property type="entry name" value="Lea14-like_2"/>
</dbReference>
<comment type="caution">
    <text evidence="2">The sequence shown here is derived from an EMBL/GenBank/DDBJ whole genome shotgun (WGS) entry which is preliminary data.</text>
</comment>
<proteinExistence type="predicted"/>
<dbReference type="EMBL" id="JBCNJP010015106">
    <property type="protein sequence ID" value="KAK9048137.1"/>
    <property type="molecule type" value="Genomic_DNA"/>
</dbReference>
<dbReference type="Proteomes" id="UP001408789">
    <property type="component" value="Unassembled WGS sequence"/>
</dbReference>
<organism evidence="2 3">
    <name type="scientific">Deinandra increscens subsp. villosa</name>
    <dbReference type="NCBI Taxonomy" id="3103831"/>
    <lineage>
        <taxon>Eukaryota</taxon>
        <taxon>Viridiplantae</taxon>
        <taxon>Streptophyta</taxon>
        <taxon>Embryophyta</taxon>
        <taxon>Tracheophyta</taxon>
        <taxon>Spermatophyta</taxon>
        <taxon>Magnoliopsida</taxon>
        <taxon>eudicotyledons</taxon>
        <taxon>Gunneridae</taxon>
        <taxon>Pentapetalae</taxon>
        <taxon>asterids</taxon>
        <taxon>campanulids</taxon>
        <taxon>Asterales</taxon>
        <taxon>Asteraceae</taxon>
        <taxon>Asteroideae</taxon>
        <taxon>Heliantheae alliance</taxon>
        <taxon>Madieae</taxon>
        <taxon>Madiinae</taxon>
        <taxon>Deinandra</taxon>
    </lineage>
</organism>
<evidence type="ECO:0000313" key="3">
    <source>
        <dbReference type="Proteomes" id="UP001408789"/>
    </source>
</evidence>
<protein>
    <recommendedName>
        <fullName evidence="4">Late embryogenesis abundant protein LEA-2 subgroup domain-containing protein</fullName>
    </recommendedName>
</protein>
<dbReference type="AlphaFoldDB" id="A0AAP0C680"/>
<keyword evidence="1" id="KW-0732">Signal</keyword>
<sequence length="117" mass="13289">MVATVFLLLAAAAVYFLLLKPKSPKIVIDSVQFPTFSISNGTVNFTFFQFVSVTNPNREAFTHYDSSLQLTPAHLLQHVRRIHLHPRRKNQWRHVRQIRRPVVSDSGEAAAGDYGDD</sequence>
<reference evidence="2 3" key="1">
    <citation type="submission" date="2024-04" db="EMBL/GenBank/DDBJ databases">
        <title>The reference genome of an endangered Asteraceae, Deinandra increscens subsp. villosa, native to the Central Coast of California.</title>
        <authorList>
            <person name="Guilliams M."/>
            <person name="Hasenstab-Lehman K."/>
            <person name="Meyer R."/>
            <person name="Mcevoy S."/>
        </authorList>
    </citation>
    <scope>NUCLEOTIDE SEQUENCE [LARGE SCALE GENOMIC DNA]</scope>
    <source>
        <tissue evidence="2">Leaf</tissue>
    </source>
</reference>